<proteinExistence type="predicted"/>
<reference evidence="2 3" key="1">
    <citation type="submission" date="2023-10" db="EMBL/GenBank/DDBJ databases">
        <title>Development of a sustainable strategy for remediation of hydrocarbon-contaminated territories based on the waste exchange concept.</title>
        <authorList>
            <person name="Krivoruchko A."/>
        </authorList>
    </citation>
    <scope>NUCLEOTIDE SEQUENCE [LARGE SCALE GENOMIC DNA]</scope>
    <source>
        <strain evidence="2 3">IEGM 1327</strain>
    </source>
</reference>
<keyword evidence="3" id="KW-1185">Reference proteome</keyword>
<feature type="compositionally biased region" description="Gly residues" evidence="1">
    <location>
        <begin position="1"/>
        <end position="11"/>
    </location>
</feature>
<dbReference type="Proteomes" id="UP001186104">
    <property type="component" value="Unassembled WGS sequence"/>
</dbReference>
<evidence type="ECO:0000256" key="1">
    <source>
        <dbReference type="SAM" id="MobiDB-lite"/>
    </source>
</evidence>
<gene>
    <name evidence="2" type="ORF">R3P93_18005</name>
</gene>
<protein>
    <submittedName>
        <fullName evidence="2">SIR2 family protein</fullName>
    </submittedName>
</protein>
<evidence type="ECO:0000313" key="3">
    <source>
        <dbReference type="Proteomes" id="UP001186104"/>
    </source>
</evidence>
<feature type="region of interest" description="Disordered" evidence="1">
    <location>
        <begin position="1"/>
        <end position="21"/>
    </location>
</feature>
<dbReference type="Pfam" id="PF13289">
    <property type="entry name" value="SIR2_2"/>
    <property type="match status" value="1"/>
</dbReference>
<accession>A0ABU4D421</accession>
<evidence type="ECO:0000313" key="2">
    <source>
        <dbReference type="EMBL" id="MDV6304458.1"/>
    </source>
</evidence>
<dbReference type="EMBL" id="JAWLKF010000011">
    <property type="protein sequence ID" value="MDV6304458.1"/>
    <property type="molecule type" value="Genomic_DNA"/>
</dbReference>
<dbReference type="Gene3D" id="3.40.50.1220">
    <property type="entry name" value="TPP-binding domain"/>
    <property type="match status" value="1"/>
</dbReference>
<dbReference type="InterPro" id="IPR029035">
    <property type="entry name" value="DHS-like_NAD/FAD-binding_dom"/>
</dbReference>
<dbReference type="RefSeq" id="WP_317533648.1">
    <property type="nucleotide sequence ID" value="NZ_JAWLKF010000011.1"/>
</dbReference>
<dbReference type="SUPFAM" id="SSF52467">
    <property type="entry name" value="DHS-like NAD/FAD-binding domain"/>
    <property type="match status" value="1"/>
</dbReference>
<organism evidence="2 3">
    <name type="scientific">Rhodococcus cerastii</name>
    <dbReference type="NCBI Taxonomy" id="908616"/>
    <lineage>
        <taxon>Bacteria</taxon>
        <taxon>Bacillati</taxon>
        <taxon>Actinomycetota</taxon>
        <taxon>Actinomycetes</taxon>
        <taxon>Mycobacteriales</taxon>
        <taxon>Nocardiaceae</taxon>
        <taxon>Rhodococcus</taxon>
    </lineage>
</organism>
<comment type="caution">
    <text evidence="2">The sequence shown here is derived from an EMBL/GenBank/DDBJ whole genome shotgun (WGS) entry which is preliminary data.</text>
</comment>
<sequence length="681" mass="74125">MKNTTPGGGSTGHSSSDDSANLTGHVFVVKGRLEAVASDVLVVPADSRFQPERTWWPALGVADTAPAAHGSGRARRFPHPQGRPTWILNVAHDGGQSVAWLIAGLSEALEKIEADPPKLGDGRVRPLIAMPILGVGLGGYEGVRGGVIQTLLSRTSEFVNASNFDVVFVVGNAADYAALQSIRRQQERVAAHPASEELATKIRSGDVALLLGAGVSVSAGLPTWDQLLTTIKHDTQSSLDDKDFAAMNVLDRAQLLSKTTGDRSLGERAAAATGASSTYTPTLAHCLLASLNVSHAVTTNYDTLYEDAYESAHGKDSISVLPREDAVAGRAWLLKMHGDVADPDSIILSRRDFVRYDSQRRPLASIVQSLMATGHLVVIGASMTDDNVLRLAHEVLAMNATNSHQRPLGTVVTLQPDALRAALWEGDFDYVTASNSLKVQVAARDLEILLDGVAMYASDQSPYLLDSRYAELLDVDENRVADELREVASRIRSFRSTNWRHRWEPFQKALTAMGEAEPPRLQRDRFSLSFHDLVAAYFSAAEHKNHVAVLRDYHNLRRDILADLFGCPLPDHEPRAPRRSPQGDRESVLRHAHQCLEQASALSSPFGFYMEGAPGPLESRLRSSHMRSHSSAAAELKMQYQAIFDSALRILYPGADGKTFPVSILATRGLGHEPTDPWDFN</sequence>
<name>A0ABU4D421_9NOCA</name>